<dbReference type="AlphaFoldDB" id="A0A8J5UUB9"/>
<keyword evidence="3" id="KW-1185">Reference proteome</keyword>
<evidence type="ECO:0000313" key="3">
    <source>
        <dbReference type="Proteomes" id="UP000729402"/>
    </source>
</evidence>
<dbReference type="PANTHER" id="PTHR45224">
    <property type="entry name" value="OS01G0527900 PROTEIN-RELATED"/>
    <property type="match status" value="1"/>
</dbReference>
<dbReference type="EMBL" id="JAAALK010001464">
    <property type="protein sequence ID" value="KAG8042857.1"/>
    <property type="molecule type" value="Genomic_DNA"/>
</dbReference>
<accession>A0A8J5UUB9</accession>
<feature type="region of interest" description="Disordered" evidence="1">
    <location>
        <begin position="209"/>
        <end position="228"/>
    </location>
</feature>
<gene>
    <name evidence="2" type="ORF">GUJ93_ZPchr0087g7036</name>
</gene>
<protein>
    <recommendedName>
        <fullName evidence="4">Myb-like domain-containing protein</fullName>
    </recommendedName>
</protein>
<reference evidence="2" key="1">
    <citation type="journal article" date="2021" name="bioRxiv">
        <title>Whole Genome Assembly and Annotation of Northern Wild Rice, Zizania palustris L., Supports a Whole Genome Duplication in the Zizania Genus.</title>
        <authorList>
            <person name="Haas M."/>
            <person name="Kono T."/>
            <person name="Macchietto M."/>
            <person name="Millas R."/>
            <person name="McGilp L."/>
            <person name="Shao M."/>
            <person name="Duquette J."/>
            <person name="Hirsch C.N."/>
            <person name="Kimball J."/>
        </authorList>
    </citation>
    <scope>NUCLEOTIDE SEQUENCE</scope>
    <source>
        <tissue evidence="2">Fresh leaf tissue</tissue>
    </source>
</reference>
<feature type="compositionally biased region" description="Acidic residues" evidence="1">
    <location>
        <begin position="219"/>
        <end position="228"/>
    </location>
</feature>
<dbReference type="OrthoDB" id="684326at2759"/>
<evidence type="ECO:0000256" key="1">
    <source>
        <dbReference type="SAM" id="MobiDB-lite"/>
    </source>
</evidence>
<sequence>MLRRLQQLWLYEALVSSLIRCAIVRFDSISRLAPPLCHRDEPEDGRRFGLRVAPSDWLLHSGSTAGGRWSSAPNVVVPGSLTASMAPTEALSTAPMASMSRTSATGTAYRCSFSSPMAAPFGEVPASGTAYRASSTSPSAAPFDNVRSSLPGKTMDAQISSPSYRRSVAVTGVHAGIVDALESSEGFMSYILNQKTNLSQNSHFVGHATTTQNSPIDIQGEEPDEEDGDEVRTVARLIWKQEDGRVMSAWLKHSCDSIRGNNKKAEQYWSDVAQEYNLTTPKNRQRTKKQVRLAGALDGCRRHDALEDVVEIGAEASDDGLVLADEAAPCLALDGHLTEALLQLYRVPVSSVKLCLLLPQTVCCERHRCMHQRLALPLLGLL</sequence>
<comment type="caution">
    <text evidence="2">The sequence shown here is derived from an EMBL/GenBank/DDBJ whole genome shotgun (WGS) entry which is preliminary data.</text>
</comment>
<proteinExistence type="predicted"/>
<name>A0A8J5UUB9_ZIZPA</name>
<dbReference type="Proteomes" id="UP000729402">
    <property type="component" value="Unassembled WGS sequence"/>
</dbReference>
<evidence type="ECO:0008006" key="4">
    <source>
        <dbReference type="Google" id="ProtNLM"/>
    </source>
</evidence>
<reference evidence="2" key="2">
    <citation type="submission" date="2021-02" db="EMBL/GenBank/DDBJ databases">
        <authorList>
            <person name="Kimball J.A."/>
            <person name="Haas M.W."/>
            <person name="Macchietto M."/>
            <person name="Kono T."/>
            <person name="Duquette J."/>
            <person name="Shao M."/>
        </authorList>
    </citation>
    <scope>NUCLEOTIDE SEQUENCE</scope>
    <source>
        <tissue evidence="2">Fresh leaf tissue</tissue>
    </source>
</reference>
<organism evidence="2 3">
    <name type="scientific">Zizania palustris</name>
    <name type="common">Northern wild rice</name>
    <dbReference type="NCBI Taxonomy" id="103762"/>
    <lineage>
        <taxon>Eukaryota</taxon>
        <taxon>Viridiplantae</taxon>
        <taxon>Streptophyta</taxon>
        <taxon>Embryophyta</taxon>
        <taxon>Tracheophyta</taxon>
        <taxon>Spermatophyta</taxon>
        <taxon>Magnoliopsida</taxon>
        <taxon>Liliopsida</taxon>
        <taxon>Poales</taxon>
        <taxon>Poaceae</taxon>
        <taxon>BOP clade</taxon>
        <taxon>Oryzoideae</taxon>
        <taxon>Oryzeae</taxon>
        <taxon>Zizaniinae</taxon>
        <taxon>Zizania</taxon>
    </lineage>
</organism>
<evidence type="ECO:0000313" key="2">
    <source>
        <dbReference type="EMBL" id="KAG8042857.1"/>
    </source>
</evidence>